<comment type="similarity">
    <text evidence="1 2">Belongs to the phD/YefM antitoxin family.</text>
</comment>
<gene>
    <name evidence="3" type="ORF">VU01_13554</name>
</gene>
<name>A0A444JB62_9BACT</name>
<comment type="caution">
    <text evidence="3">The sequence shown here is derived from an EMBL/GenBank/DDBJ whole genome shotgun (WGS) entry which is preliminary data.</text>
</comment>
<dbReference type="PANTHER" id="PTHR33713">
    <property type="entry name" value="ANTITOXIN YAFN-RELATED"/>
    <property type="match status" value="1"/>
</dbReference>
<dbReference type="EMBL" id="MTKS01000355">
    <property type="protein sequence ID" value="RWX50257.1"/>
    <property type="molecule type" value="Genomic_DNA"/>
</dbReference>
<dbReference type="AlphaFoldDB" id="A0A444JB62"/>
<dbReference type="PANTHER" id="PTHR33713:SF6">
    <property type="entry name" value="ANTITOXIN YEFM"/>
    <property type="match status" value="1"/>
</dbReference>
<dbReference type="NCBIfam" id="TIGR01552">
    <property type="entry name" value="phd_fam"/>
    <property type="match status" value="1"/>
</dbReference>
<protein>
    <recommendedName>
        <fullName evidence="2">Antitoxin</fullName>
    </recommendedName>
</protein>
<evidence type="ECO:0000313" key="3">
    <source>
        <dbReference type="EMBL" id="RWX50257.1"/>
    </source>
</evidence>
<dbReference type="InterPro" id="IPR051405">
    <property type="entry name" value="phD/YefM_antitoxin"/>
</dbReference>
<dbReference type="InterPro" id="IPR036165">
    <property type="entry name" value="YefM-like_sf"/>
</dbReference>
<dbReference type="Gene3D" id="6.10.250.330">
    <property type="match status" value="1"/>
</dbReference>
<evidence type="ECO:0000313" key="4">
    <source>
        <dbReference type="Proteomes" id="UP000288892"/>
    </source>
</evidence>
<reference evidence="3 4" key="1">
    <citation type="submission" date="2017-01" db="EMBL/GenBank/DDBJ databases">
        <title>The cable genome- insights into the physiology and evolution of filamentous bacteria capable of sulfide oxidation via long distance electron transfer.</title>
        <authorList>
            <person name="Schreiber L."/>
            <person name="Bjerg J.T."/>
            <person name="Boggild A."/>
            <person name="Van De Vossenberg J."/>
            <person name="Meysman F."/>
            <person name="Nielsen L.P."/>
            <person name="Schramm A."/>
            <person name="Kjeldsen K.U."/>
        </authorList>
    </citation>
    <scope>NUCLEOTIDE SEQUENCE [LARGE SCALE GENOMIC DNA]</scope>
    <source>
        <strain evidence="3">A5</strain>
    </source>
</reference>
<accession>A0A444JB62</accession>
<evidence type="ECO:0000256" key="1">
    <source>
        <dbReference type="ARBA" id="ARBA00009981"/>
    </source>
</evidence>
<comment type="function">
    <text evidence="2">Antitoxin component of a type II toxin-antitoxin (TA) system.</text>
</comment>
<evidence type="ECO:0000256" key="2">
    <source>
        <dbReference type="RuleBase" id="RU362080"/>
    </source>
</evidence>
<dbReference type="Pfam" id="PF02604">
    <property type="entry name" value="PhdYeFM_antitox"/>
    <property type="match status" value="1"/>
</dbReference>
<proteinExistence type="inferred from homology"/>
<dbReference type="Gene3D" id="3.40.1620.10">
    <property type="entry name" value="YefM-like domain"/>
    <property type="match status" value="1"/>
</dbReference>
<dbReference type="SUPFAM" id="SSF143120">
    <property type="entry name" value="YefM-like"/>
    <property type="match status" value="1"/>
</dbReference>
<sequence length="84" mass="9770">MKVVNFSEARNNLKAVLDRVTDDADYTIISRRDKEDTVVMSLEVFNSLMETFHLLKTPANAEHLAKSIMQYKNGQIKERELIRE</sequence>
<dbReference type="InterPro" id="IPR006442">
    <property type="entry name" value="Antitoxin_Phd/YefM"/>
</dbReference>
<organism evidence="3 4">
    <name type="scientific">Candidatus Electrothrix marina</name>
    <dbReference type="NCBI Taxonomy" id="1859130"/>
    <lineage>
        <taxon>Bacteria</taxon>
        <taxon>Pseudomonadati</taxon>
        <taxon>Thermodesulfobacteriota</taxon>
        <taxon>Desulfobulbia</taxon>
        <taxon>Desulfobulbales</taxon>
        <taxon>Desulfobulbaceae</taxon>
        <taxon>Candidatus Electrothrix</taxon>
    </lineage>
</organism>
<keyword evidence="4" id="KW-1185">Reference proteome</keyword>
<dbReference type="Proteomes" id="UP000288892">
    <property type="component" value="Unassembled WGS sequence"/>
</dbReference>